<name>A0A835LEY7_9MAGN</name>
<comment type="caution">
    <text evidence="7">The sequence shown here is derived from an EMBL/GenBank/DDBJ whole genome shotgun (WGS) entry which is preliminary data.</text>
</comment>
<keyword evidence="8" id="KW-1185">Reference proteome</keyword>
<evidence type="ECO:0000259" key="6">
    <source>
        <dbReference type="Pfam" id="PF13456"/>
    </source>
</evidence>
<dbReference type="SUPFAM" id="SSF103473">
    <property type="entry name" value="MFS general substrate transporter"/>
    <property type="match status" value="1"/>
</dbReference>
<evidence type="ECO:0000256" key="5">
    <source>
        <dbReference type="SAM" id="Phobius"/>
    </source>
</evidence>
<dbReference type="GO" id="GO:0004523">
    <property type="term" value="F:RNA-DNA hybrid ribonuclease activity"/>
    <property type="evidence" value="ECO:0007669"/>
    <property type="project" value="InterPro"/>
</dbReference>
<keyword evidence="2 5" id="KW-0812">Transmembrane</keyword>
<dbReference type="InterPro" id="IPR036259">
    <property type="entry name" value="MFS_trans_sf"/>
</dbReference>
<dbReference type="GO" id="GO:0016020">
    <property type="term" value="C:membrane"/>
    <property type="evidence" value="ECO:0007669"/>
    <property type="project" value="UniProtKB-SubCell"/>
</dbReference>
<dbReference type="Gene3D" id="3.30.420.10">
    <property type="entry name" value="Ribonuclease H-like superfamily/Ribonuclease H"/>
    <property type="match status" value="1"/>
</dbReference>
<gene>
    <name evidence="7" type="ORF">IFM89_019760</name>
</gene>
<dbReference type="Pfam" id="PF13456">
    <property type="entry name" value="RVT_3"/>
    <property type="match status" value="1"/>
</dbReference>
<feature type="transmembrane region" description="Helical" evidence="5">
    <location>
        <begin position="313"/>
        <end position="332"/>
    </location>
</feature>
<reference evidence="7 8" key="1">
    <citation type="submission" date="2020-10" db="EMBL/GenBank/DDBJ databases">
        <title>The Coptis chinensis genome and diversification of protoberbering-type alkaloids.</title>
        <authorList>
            <person name="Wang B."/>
            <person name="Shu S."/>
            <person name="Song C."/>
            <person name="Liu Y."/>
        </authorList>
    </citation>
    <scope>NUCLEOTIDE SEQUENCE [LARGE SCALE GENOMIC DNA]</scope>
    <source>
        <strain evidence="7">HL-2020</strain>
        <tissue evidence="7">Leaf</tissue>
    </source>
</reference>
<evidence type="ECO:0000313" key="8">
    <source>
        <dbReference type="Proteomes" id="UP000631114"/>
    </source>
</evidence>
<evidence type="ECO:0000313" key="7">
    <source>
        <dbReference type="EMBL" id="KAF9593033.1"/>
    </source>
</evidence>
<dbReference type="CDD" id="cd06222">
    <property type="entry name" value="RNase_H_like"/>
    <property type="match status" value="1"/>
</dbReference>
<keyword evidence="4 5" id="KW-0472">Membrane</keyword>
<sequence>MVELLQPKPPIVGGASIAQRKTPVVIDDNKKKEGTSEAVVLYLEPKNIEDTPRNRDIARGLGIQAQFKRHKVFLIKWEPPYEGVIKINTASSLEKDKTGRGNTLKDHKGNLVACHAARGERTTLHQELTAIHEGIRLCRQARYRRIKIASSQKGVIEILNRKRMIPWMVENEIYAIWDNIGEFVEVAMVLVHKESNKETEHKEQYTPHHPYIYKGMAKIILEDKKGDSSIVRLEKVVEEKAGSISSLQDMGSSKMVPYLNMFVFSNIGGVVADRLITKKILSVTKTRKLLNTIGFIIASFALIALPLFRTSDGAVFCSSVALGFLALGRARFAINPMDIAPRYAGILMGVSNTVGTLASIVGVGLTGQLLEASKSTHSDLTSAESLRSVFFIPGYLYICSSIVFLLFSTGERVFD</sequence>
<dbReference type="InterPro" id="IPR044730">
    <property type="entry name" value="RNase_H-like_dom_plant"/>
</dbReference>
<protein>
    <recommendedName>
        <fullName evidence="6">RNase H type-1 domain-containing protein</fullName>
    </recommendedName>
</protein>
<dbReference type="EMBL" id="JADFTS010000008">
    <property type="protein sequence ID" value="KAF9593033.1"/>
    <property type="molecule type" value="Genomic_DNA"/>
</dbReference>
<feature type="transmembrane region" description="Helical" evidence="5">
    <location>
        <begin position="289"/>
        <end position="307"/>
    </location>
</feature>
<feature type="transmembrane region" description="Helical" evidence="5">
    <location>
        <begin position="255"/>
        <end position="277"/>
    </location>
</feature>
<dbReference type="InterPro" id="IPR002156">
    <property type="entry name" value="RNaseH_domain"/>
</dbReference>
<evidence type="ECO:0000256" key="1">
    <source>
        <dbReference type="ARBA" id="ARBA00004141"/>
    </source>
</evidence>
<organism evidence="7 8">
    <name type="scientific">Coptis chinensis</name>
    <dbReference type="NCBI Taxonomy" id="261450"/>
    <lineage>
        <taxon>Eukaryota</taxon>
        <taxon>Viridiplantae</taxon>
        <taxon>Streptophyta</taxon>
        <taxon>Embryophyta</taxon>
        <taxon>Tracheophyta</taxon>
        <taxon>Spermatophyta</taxon>
        <taxon>Magnoliopsida</taxon>
        <taxon>Ranunculales</taxon>
        <taxon>Ranunculaceae</taxon>
        <taxon>Coptidoideae</taxon>
        <taxon>Coptis</taxon>
    </lineage>
</organism>
<evidence type="ECO:0000256" key="4">
    <source>
        <dbReference type="ARBA" id="ARBA00023136"/>
    </source>
</evidence>
<evidence type="ECO:0000256" key="2">
    <source>
        <dbReference type="ARBA" id="ARBA00022692"/>
    </source>
</evidence>
<dbReference type="AlphaFoldDB" id="A0A835LEY7"/>
<comment type="subcellular location">
    <subcellularLocation>
        <location evidence="1">Membrane</location>
        <topology evidence="1">Multi-pass membrane protein</topology>
    </subcellularLocation>
</comment>
<feature type="domain" description="RNase H type-1" evidence="6">
    <location>
        <begin position="94"/>
        <end position="197"/>
    </location>
</feature>
<dbReference type="InterPro" id="IPR050382">
    <property type="entry name" value="MFS_Na/Anion_cotransporter"/>
</dbReference>
<proteinExistence type="predicted"/>
<feature type="transmembrane region" description="Helical" evidence="5">
    <location>
        <begin position="385"/>
        <end position="407"/>
    </location>
</feature>
<dbReference type="InterPro" id="IPR036397">
    <property type="entry name" value="RNaseH_sf"/>
</dbReference>
<evidence type="ECO:0000256" key="3">
    <source>
        <dbReference type="ARBA" id="ARBA00022989"/>
    </source>
</evidence>
<dbReference type="OrthoDB" id="2985014at2759"/>
<dbReference type="Gene3D" id="1.20.1250.20">
    <property type="entry name" value="MFS general substrate transporter like domains"/>
    <property type="match status" value="1"/>
</dbReference>
<keyword evidence="3 5" id="KW-1133">Transmembrane helix</keyword>
<dbReference type="PANTHER" id="PTHR11662">
    <property type="entry name" value="SOLUTE CARRIER FAMILY 17"/>
    <property type="match status" value="1"/>
</dbReference>
<dbReference type="PANTHER" id="PTHR11662:SF282">
    <property type="entry name" value="ANION TRANSPORTER 5-RELATED"/>
    <property type="match status" value="1"/>
</dbReference>
<dbReference type="GO" id="GO:0003676">
    <property type="term" value="F:nucleic acid binding"/>
    <property type="evidence" value="ECO:0007669"/>
    <property type="project" value="InterPro"/>
</dbReference>
<dbReference type="Proteomes" id="UP000631114">
    <property type="component" value="Unassembled WGS sequence"/>
</dbReference>
<accession>A0A835LEY7</accession>
<feature type="transmembrane region" description="Helical" evidence="5">
    <location>
        <begin position="344"/>
        <end position="365"/>
    </location>
</feature>